<reference evidence="1 2" key="1">
    <citation type="journal article" date="2022" name="Hortic Res">
        <title>A haplotype resolved chromosomal level avocado genome allows analysis of novel avocado genes.</title>
        <authorList>
            <person name="Nath O."/>
            <person name="Fletcher S.J."/>
            <person name="Hayward A."/>
            <person name="Shaw L.M."/>
            <person name="Masouleh A.K."/>
            <person name="Furtado A."/>
            <person name="Henry R.J."/>
            <person name="Mitter N."/>
        </authorList>
    </citation>
    <scope>NUCLEOTIDE SEQUENCE [LARGE SCALE GENOMIC DNA]</scope>
    <source>
        <strain evidence="2">cv. Hass</strain>
    </source>
</reference>
<gene>
    <name evidence="1" type="ORF">MRB53_010358</name>
</gene>
<comment type="caution">
    <text evidence="1">The sequence shown here is derived from an EMBL/GenBank/DDBJ whole genome shotgun (WGS) entry which is preliminary data.</text>
</comment>
<protein>
    <submittedName>
        <fullName evidence="1">Uncharacterized protein</fullName>
    </submittedName>
</protein>
<proteinExistence type="predicted"/>
<organism evidence="1 2">
    <name type="scientific">Persea americana</name>
    <name type="common">Avocado</name>
    <dbReference type="NCBI Taxonomy" id="3435"/>
    <lineage>
        <taxon>Eukaryota</taxon>
        <taxon>Viridiplantae</taxon>
        <taxon>Streptophyta</taxon>
        <taxon>Embryophyta</taxon>
        <taxon>Tracheophyta</taxon>
        <taxon>Spermatophyta</taxon>
        <taxon>Magnoliopsida</taxon>
        <taxon>Magnoliidae</taxon>
        <taxon>Laurales</taxon>
        <taxon>Lauraceae</taxon>
        <taxon>Persea</taxon>
    </lineage>
</organism>
<name>A0ACC2LRQ3_PERAE</name>
<sequence length="89" mass="10396">MGVYELVEEKEDEPQDTQQFDDEIKRFNEQSQDATEETKEDNLGTEEHPKVVQISATLEPSEEQEILEVLREYRDVFTSDYVDMPGLDP</sequence>
<evidence type="ECO:0000313" key="2">
    <source>
        <dbReference type="Proteomes" id="UP001234297"/>
    </source>
</evidence>
<dbReference type="EMBL" id="CM056811">
    <property type="protein sequence ID" value="KAJ8636091.1"/>
    <property type="molecule type" value="Genomic_DNA"/>
</dbReference>
<accession>A0ACC2LRQ3</accession>
<dbReference type="Proteomes" id="UP001234297">
    <property type="component" value="Chromosome 3"/>
</dbReference>
<keyword evidence="2" id="KW-1185">Reference proteome</keyword>
<evidence type="ECO:0000313" key="1">
    <source>
        <dbReference type="EMBL" id="KAJ8636091.1"/>
    </source>
</evidence>